<keyword evidence="6" id="KW-1185">Reference proteome</keyword>
<evidence type="ECO:0000313" key="5">
    <source>
        <dbReference type="EMBL" id="MCF0065638.1"/>
    </source>
</evidence>
<keyword evidence="1" id="KW-0805">Transcription regulation</keyword>
<dbReference type="AlphaFoldDB" id="A0A9X1TPL3"/>
<accession>A0A9X1TPL3</accession>
<dbReference type="PANTHER" id="PTHR43280">
    <property type="entry name" value="ARAC-FAMILY TRANSCRIPTIONAL REGULATOR"/>
    <property type="match status" value="1"/>
</dbReference>
<keyword evidence="2" id="KW-0238">DNA-binding</keyword>
<evidence type="ECO:0000256" key="1">
    <source>
        <dbReference type="ARBA" id="ARBA00023015"/>
    </source>
</evidence>
<evidence type="ECO:0000256" key="2">
    <source>
        <dbReference type="ARBA" id="ARBA00023125"/>
    </source>
</evidence>
<name>A0A9X1TPL3_9BACT</name>
<dbReference type="PANTHER" id="PTHR43280:SF32">
    <property type="entry name" value="TRANSCRIPTIONAL REGULATORY PROTEIN"/>
    <property type="match status" value="1"/>
</dbReference>
<proteinExistence type="predicted"/>
<evidence type="ECO:0000313" key="6">
    <source>
        <dbReference type="Proteomes" id="UP001139000"/>
    </source>
</evidence>
<sequence>MQTDLTEPLEILVLTADYFKNRADTKYEFVEIILIKGSNCQLSSGSEVYTISAENALLLKPGQSINLEQAYKLDGLVIRFQAEMLPVNFKFTSAYSSNLVSRIYEIGELSAEGIGSVIECMQWELKHSTGSKIEVLSAYLRIVLIYLSKQKSIVLGPDIKSDAVLAIRFFSLLESKYLEFKKVSDYADALAVTPNYLNKVIKRETGLSAGANIRERLIRQAKQMAAAQNANLKNIAYKLGFNDAAHFSKYFKASCGCNFTTYVKTKPLRNEAYI</sequence>
<feature type="domain" description="HTH araC/xylS-type" evidence="4">
    <location>
        <begin position="167"/>
        <end position="265"/>
    </location>
</feature>
<dbReference type="RefSeq" id="WP_234658652.1">
    <property type="nucleotide sequence ID" value="NZ_CP094997.1"/>
</dbReference>
<dbReference type="SMART" id="SM00342">
    <property type="entry name" value="HTH_ARAC"/>
    <property type="match status" value="1"/>
</dbReference>
<organism evidence="5 6">
    <name type="scientific">Dyadobacter chenwenxiniae</name>
    <dbReference type="NCBI Taxonomy" id="2906456"/>
    <lineage>
        <taxon>Bacteria</taxon>
        <taxon>Pseudomonadati</taxon>
        <taxon>Bacteroidota</taxon>
        <taxon>Cytophagia</taxon>
        <taxon>Cytophagales</taxon>
        <taxon>Spirosomataceae</taxon>
        <taxon>Dyadobacter</taxon>
    </lineage>
</organism>
<dbReference type="Proteomes" id="UP001139000">
    <property type="component" value="Unassembled WGS sequence"/>
</dbReference>
<reference evidence="5" key="1">
    <citation type="submission" date="2021-12" db="EMBL/GenBank/DDBJ databases">
        <title>Novel species in genus Dyadobacter.</title>
        <authorList>
            <person name="Ma C."/>
        </authorList>
    </citation>
    <scope>NUCLEOTIDE SEQUENCE</scope>
    <source>
        <strain evidence="5">LJ419</strain>
    </source>
</reference>
<comment type="caution">
    <text evidence="5">The sequence shown here is derived from an EMBL/GenBank/DDBJ whole genome shotgun (WGS) entry which is preliminary data.</text>
</comment>
<keyword evidence="3" id="KW-0804">Transcription</keyword>
<gene>
    <name evidence="5" type="ORF">LXM26_29250</name>
</gene>
<dbReference type="InterPro" id="IPR009057">
    <property type="entry name" value="Homeodomain-like_sf"/>
</dbReference>
<protein>
    <submittedName>
        <fullName evidence="5">Helix-turn-helix domain-containing protein</fullName>
    </submittedName>
</protein>
<evidence type="ECO:0000256" key="3">
    <source>
        <dbReference type="ARBA" id="ARBA00023163"/>
    </source>
</evidence>
<dbReference type="EMBL" id="JAJTTC010000012">
    <property type="protein sequence ID" value="MCF0065638.1"/>
    <property type="molecule type" value="Genomic_DNA"/>
</dbReference>
<dbReference type="Pfam" id="PF12833">
    <property type="entry name" value="HTH_18"/>
    <property type="match status" value="1"/>
</dbReference>
<dbReference type="GO" id="GO:0003700">
    <property type="term" value="F:DNA-binding transcription factor activity"/>
    <property type="evidence" value="ECO:0007669"/>
    <property type="project" value="InterPro"/>
</dbReference>
<dbReference type="Gene3D" id="1.10.10.60">
    <property type="entry name" value="Homeodomain-like"/>
    <property type="match status" value="1"/>
</dbReference>
<dbReference type="GO" id="GO:0043565">
    <property type="term" value="F:sequence-specific DNA binding"/>
    <property type="evidence" value="ECO:0007669"/>
    <property type="project" value="InterPro"/>
</dbReference>
<evidence type="ECO:0000259" key="4">
    <source>
        <dbReference type="PROSITE" id="PS01124"/>
    </source>
</evidence>
<dbReference type="PROSITE" id="PS01124">
    <property type="entry name" value="HTH_ARAC_FAMILY_2"/>
    <property type="match status" value="1"/>
</dbReference>
<dbReference type="SUPFAM" id="SSF46689">
    <property type="entry name" value="Homeodomain-like"/>
    <property type="match status" value="1"/>
</dbReference>
<dbReference type="InterPro" id="IPR018060">
    <property type="entry name" value="HTH_AraC"/>
</dbReference>